<feature type="region of interest" description="Disordered" evidence="1">
    <location>
        <begin position="130"/>
        <end position="162"/>
    </location>
</feature>
<feature type="compositionally biased region" description="Basic and acidic residues" evidence="1">
    <location>
        <begin position="236"/>
        <end position="248"/>
    </location>
</feature>
<sequence>MPETVIENPFQDLENIAHIHSQTNNGICSTATPLRPSPIDGEADSVQATWDWPMERSENSYSNFMHNGRPLPNFKTGETTPEFFDAIAKGFNFPLLPLSLNGRLRRLWHQRYAKYLKELQLHQTSWMDNVQSPGDESMPKLKRNSILWPPNEDNEQTASDQPDYPYAYVTLEEQHKLKDEPSDYKGPLFRPSISAGAMTNLGDFFKQLRANVQFAEHSHQLDEGDSQLLEGVHRHQLEKEESDTKENEVSDSGQSSDRKKSKLLQSLLSYRPSQKIRSLVSRNPNGYRGSQFIDPSYMWLGLGK</sequence>
<name>B4J4J3_DROGR</name>
<dbReference type="EMBL" id="CH916367">
    <property type="protein sequence ID" value="EDW02698.1"/>
    <property type="molecule type" value="Genomic_DNA"/>
</dbReference>
<reference evidence="2 3" key="1">
    <citation type="journal article" date="2007" name="Nature">
        <title>Evolution of genes and genomes on the Drosophila phylogeny.</title>
        <authorList>
            <consortium name="Drosophila 12 Genomes Consortium"/>
            <person name="Clark A.G."/>
            <person name="Eisen M.B."/>
            <person name="Smith D.R."/>
            <person name="Bergman C.M."/>
            <person name="Oliver B."/>
            <person name="Markow T.A."/>
            <person name="Kaufman T.C."/>
            <person name="Kellis M."/>
            <person name="Gelbart W."/>
            <person name="Iyer V.N."/>
            <person name="Pollard D.A."/>
            <person name="Sackton T.B."/>
            <person name="Larracuente A.M."/>
            <person name="Singh N.D."/>
            <person name="Abad J.P."/>
            <person name="Abt D.N."/>
            <person name="Adryan B."/>
            <person name="Aguade M."/>
            <person name="Akashi H."/>
            <person name="Anderson W.W."/>
            <person name="Aquadro C.F."/>
            <person name="Ardell D.H."/>
            <person name="Arguello R."/>
            <person name="Artieri C.G."/>
            <person name="Barbash D.A."/>
            <person name="Barker D."/>
            <person name="Barsanti P."/>
            <person name="Batterham P."/>
            <person name="Batzoglou S."/>
            <person name="Begun D."/>
            <person name="Bhutkar A."/>
            <person name="Blanco E."/>
            <person name="Bosak S.A."/>
            <person name="Bradley R.K."/>
            <person name="Brand A.D."/>
            <person name="Brent M.R."/>
            <person name="Brooks A.N."/>
            <person name="Brown R.H."/>
            <person name="Butlin R.K."/>
            <person name="Caggese C."/>
            <person name="Calvi B.R."/>
            <person name="Bernardo de Carvalho A."/>
            <person name="Caspi A."/>
            <person name="Castrezana S."/>
            <person name="Celniker S.E."/>
            <person name="Chang J.L."/>
            <person name="Chapple C."/>
            <person name="Chatterji S."/>
            <person name="Chinwalla A."/>
            <person name="Civetta A."/>
            <person name="Clifton S.W."/>
            <person name="Comeron J.M."/>
            <person name="Costello J.C."/>
            <person name="Coyne J.A."/>
            <person name="Daub J."/>
            <person name="David R.G."/>
            <person name="Delcher A.L."/>
            <person name="Delehaunty K."/>
            <person name="Do C.B."/>
            <person name="Ebling H."/>
            <person name="Edwards K."/>
            <person name="Eickbush T."/>
            <person name="Evans J.D."/>
            <person name="Filipski A."/>
            <person name="Findeiss S."/>
            <person name="Freyhult E."/>
            <person name="Fulton L."/>
            <person name="Fulton R."/>
            <person name="Garcia A.C."/>
            <person name="Gardiner A."/>
            <person name="Garfield D.A."/>
            <person name="Garvin B.E."/>
            <person name="Gibson G."/>
            <person name="Gilbert D."/>
            <person name="Gnerre S."/>
            <person name="Godfrey J."/>
            <person name="Good R."/>
            <person name="Gotea V."/>
            <person name="Gravely B."/>
            <person name="Greenberg A.J."/>
            <person name="Griffiths-Jones S."/>
            <person name="Gross S."/>
            <person name="Guigo R."/>
            <person name="Gustafson E.A."/>
            <person name="Haerty W."/>
            <person name="Hahn M.W."/>
            <person name="Halligan D.L."/>
            <person name="Halpern A.L."/>
            <person name="Halter G.M."/>
            <person name="Han M.V."/>
            <person name="Heger A."/>
            <person name="Hillier L."/>
            <person name="Hinrichs A.S."/>
            <person name="Holmes I."/>
            <person name="Hoskins R.A."/>
            <person name="Hubisz M.J."/>
            <person name="Hultmark D."/>
            <person name="Huntley M.A."/>
            <person name="Jaffe D.B."/>
            <person name="Jagadeeshan S."/>
            <person name="Jeck W.R."/>
            <person name="Johnson J."/>
            <person name="Jones C.D."/>
            <person name="Jordan W.C."/>
            <person name="Karpen G.H."/>
            <person name="Kataoka E."/>
            <person name="Keightley P.D."/>
            <person name="Kheradpour P."/>
            <person name="Kirkness E.F."/>
            <person name="Koerich L.B."/>
            <person name="Kristiansen K."/>
            <person name="Kudrna D."/>
            <person name="Kulathinal R.J."/>
            <person name="Kumar S."/>
            <person name="Kwok R."/>
            <person name="Lander E."/>
            <person name="Langley C.H."/>
            <person name="Lapoint R."/>
            <person name="Lazzaro B.P."/>
            <person name="Lee S.J."/>
            <person name="Levesque L."/>
            <person name="Li R."/>
            <person name="Lin C.F."/>
            <person name="Lin M.F."/>
            <person name="Lindblad-Toh K."/>
            <person name="Llopart A."/>
            <person name="Long M."/>
            <person name="Low L."/>
            <person name="Lozovsky E."/>
            <person name="Lu J."/>
            <person name="Luo M."/>
            <person name="Machado C.A."/>
            <person name="Makalowski W."/>
            <person name="Marzo M."/>
            <person name="Matsuda M."/>
            <person name="Matzkin L."/>
            <person name="McAllister B."/>
            <person name="McBride C.S."/>
            <person name="McKernan B."/>
            <person name="McKernan K."/>
            <person name="Mendez-Lago M."/>
            <person name="Minx P."/>
            <person name="Mollenhauer M.U."/>
            <person name="Montooth K."/>
            <person name="Mount S.M."/>
            <person name="Mu X."/>
            <person name="Myers E."/>
            <person name="Negre B."/>
            <person name="Newfeld S."/>
            <person name="Nielsen R."/>
            <person name="Noor M.A."/>
            <person name="O'Grady P."/>
            <person name="Pachter L."/>
            <person name="Papaceit M."/>
            <person name="Parisi M.J."/>
            <person name="Parisi M."/>
            <person name="Parts L."/>
            <person name="Pedersen J.S."/>
            <person name="Pesole G."/>
            <person name="Phillippy A.M."/>
            <person name="Ponting C.P."/>
            <person name="Pop M."/>
            <person name="Porcelli D."/>
            <person name="Powell J.R."/>
            <person name="Prohaska S."/>
            <person name="Pruitt K."/>
            <person name="Puig M."/>
            <person name="Quesneville H."/>
            <person name="Ram K.R."/>
            <person name="Rand D."/>
            <person name="Rasmussen M.D."/>
            <person name="Reed L.K."/>
            <person name="Reenan R."/>
            <person name="Reily A."/>
            <person name="Remington K.A."/>
            <person name="Rieger T.T."/>
            <person name="Ritchie M.G."/>
            <person name="Robin C."/>
            <person name="Rogers Y.H."/>
            <person name="Rohde C."/>
            <person name="Rozas J."/>
            <person name="Rubenfield M.J."/>
            <person name="Ruiz A."/>
            <person name="Russo S."/>
            <person name="Salzberg S.L."/>
            <person name="Sanchez-Gracia A."/>
            <person name="Saranga D.J."/>
            <person name="Sato H."/>
            <person name="Schaeffer S.W."/>
            <person name="Schatz M.C."/>
            <person name="Schlenke T."/>
            <person name="Schwartz R."/>
            <person name="Segarra C."/>
            <person name="Singh R.S."/>
            <person name="Sirot L."/>
            <person name="Sirota M."/>
            <person name="Sisneros N.B."/>
            <person name="Smith C.D."/>
            <person name="Smith T.F."/>
            <person name="Spieth J."/>
            <person name="Stage D.E."/>
            <person name="Stark A."/>
            <person name="Stephan W."/>
            <person name="Strausberg R.L."/>
            <person name="Strempel S."/>
            <person name="Sturgill D."/>
            <person name="Sutton G."/>
            <person name="Sutton G.G."/>
            <person name="Tao W."/>
            <person name="Teichmann S."/>
            <person name="Tobari Y.N."/>
            <person name="Tomimura Y."/>
            <person name="Tsolas J.M."/>
            <person name="Valente V.L."/>
            <person name="Venter E."/>
            <person name="Venter J.C."/>
            <person name="Vicario S."/>
            <person name="Vieira F.G."/>
            <person name="Vilella A.J."/>
            <person name="Villasante A."/>
            <person name="Walenz B."/>
            <person name="Wang J."/>
            <person name="Wasserman M."/>
            <person name="Watts T."/>
            <person name="Wilson D."/>
            <person name="Wilson R.K."/>
            <person name="Wing R.A."/>
            <person name="Wolfner M.F."/>
            <person name="Wong A."/>
            <person name="Wong G.K."/>
            <person name="Wu C.I."/>
            <person name="Wu G."/>
            <person name="Yamamoto D."/>
            <person name="Yang H.P."/>
            <person name="Yang S.P."/>
            <person name="Yorke J.A."/>
            <person name="Yoshida K."/>
            <person name="Zdobnov E."/>
            <person name="Zhang P."/>
            <person name="Zhang Y."/>
            <person name="Zimin A.V."/>
            <person name="Baldwin J."/>
            <person name="Abdouelleil A."/>
            <person name="Abdulkadir J."/>
            <person name="Abebe A."/>
            <person name="Abera B."/>
            <person name="Abreu J."/>
            <person name="Acer S.C."/>
            <person name="Aftuck L."/>
            <person name="Alexander A."/>
            <person name="An P."/>
            <person name="Anderson E."/>
            <person name="Anderson S."/>
            <person name="Arachi H."/>
            <person name="Azer M."/>
            <person name="Bachantsang P."/>
            <person name="Barry A."/>
            <person name="Bayul T."/>
            <person name="Berlin A."/>
            <person name="Bessette D."/>
            <person name="Bloom T."/>
            <person name="Blye J."/>
            <person name="Boguslavskiy L."/>
            <person name="Bonnet C."/>
            <person name="Boukhgalter B."/>
            <person name="Bourzgui I."/>
            <person name="Brown A."/>
            <person name="Cahill P."/>
            <person name="Channer S."/>
            <person name="Cheshatsang Y."/>
            <person name="Chuda L."/>
            <person name="Citroen M."/>
            <person name="Collymore A."/>
            <person name="Cooke P."/>
            <person name="Costello M."/>
            <person name="D'Aco K."/>
            <person name="Daza R."/>
            <person name="De Haan G."/>
            <person name="DeGray S."/>
            <person name="DeMaso C."/>
            <person name="Dhargay N."/>
            <person name="Dooley K."/>
            <person name="Dooley E."/>
            <person name="Doricent M."/>
            <person name="Dorje P."/>
            <person name="Dorjee K."/>
            <person name="Dupes A."/>
            <person name="Elong R."/>
            <person name="Falk J."/>
            <person name="Farina A."/>
            <person name="Faro S."/>
            <person name="Ferguson D."/>
            <person name="Fisher S."/>
            <person name="Foley C.D."/>
            <person name="Franke A."/>
            <person name="Friedrich D."/>
            <person name="Gadbois L."/>
            <person name="Gearin G."/>
            <person name="Gearin C.R."/>
            <person name="Giannoukos G."/>
            <person name="Goode T."/>
            <person name="Graham J."/>
            <person name="Grandbois E."/>
            <person name="Grewal S."/>
            <person name="Gyaltsen K."/>
            <person name="Hafez N."/>
            <person name="Hagos B."/>
            <person name="Hall J."/>
            <person name="Henson C."/>
            <person name="Hollinger A."/>
            <person name="Honan T."/>
            <person name="Huard M.D."/>
            <person name="Hughes L."/>
            <person name="Hurhula B."/>
            <person name="Husby M.E."/>
            <person name="Kamat A."/>
            <person name="Kanga B."/>
            <person name="Kashin S."/>
            <person name="Khazanovich D."/>
            <person name="Kisner P."/>
            <person name="Lance K."/>
            <person name="Lara M."/>
            <person name="Lee W."/>
            <person name="Lennon N."/>
            <person name="Letendre F."/>
            <person name="LeVine R."/>
            <person name="Lipovsky A."/>
            <person name="Liu X."/>
            <person name="Liu J."/>
            <person name="Liu S."/>
            <person name="Lokyitsang T."/>
            <person name="Lokyitsang Y."/>
            <person name="Lubonja R."/>
            <person name="Lui A."/>
            <person name="MacDonald P."/>
            <person name="Magnisalis V."/>
            <person name="Maru K."/>
            <person name="Matthews C."/>
            <person name="McCusker W."/>
            <person name="McDonough S."/>
            <person name="Mehta T."/>
            <person name="Meldrim J."/>
            <person name="Meneus L."/>
            <person name="Mihai O."/>
            <person name="Mihalev A."/>
            <person name="Mihova T."/>
            <person name="Mittelman R."/>
            <person name="Mlenga V."/>
            <person name="Montmayeur A."/>
            <person name="Mulrain L."/>
            <person name="Navidi A."/>
            <person name="Naylor J."/>
            <person name="Negash T."/>
            <person name="Nguyen T."/>
            <person name="Nguyen N."/>
            <person name="Nicol R."/>
            <person name="Norbu C."/>
            <person name="Norbu N."/>
            <person name="Novod N."/>
            <person name="O'Neill B."/>
            <person name="Osman S."/>
            <person name="Markiewicz E."/>
            <person name="Oyono O.L."/>
            <person name="Patti C."/>
            <person name="Phunkhang P."/>
            <person name="Pierre F."/>
            <person name="Priest M."/>
            <person name="Raghuraman S."/>
            <person name="Rege F."/>
            <person name="Reyes R."/>
            <person name="Rise C."/>
            <person name="Rogov P."/>
            <person name="Ross K."/>
            <person name="Ryan E."/>
            <person name="Settipalli S."/>
            <person name="Shea T."/>
            <person name="Sherpa N."/>
            <person name="Shi L."/>
            <person name="Shih D."/>
            <person name="Sparrow T."/>
            <person name="Spaulding J."/>
            <person name="Stalker J."/>
            <person name="Stange-Thomann N."/>
            <person name="Stavropoulos S."/>
            <person name="Stone C."/>
            <person name="Strader C."/>
            <person name="Tesfaye S."/>
            <person name="Thomson T."/>
            <person name="Thoulutsang Y."/>
            <person name="Thoulutsang D."/>
            <person name="Topham K."/>
            <person name="Topping I."/>
            <person name="Tsamla T."/>
            <person name="Vassiliev H."/>
            <person name="Vo A."/>
            <person name="Wangchuk T."/>
            <person name="Wangdi T."/>
            <person name="Weiand M."/>
            <person name="Wilkinson J."/>
            <person name="Wilson A."/>
            <person name="Yadav S."/>
            <person name="Young G."/>
            <person name="Yu Q."/>
            <person name="Zembek L."/>
            <person name="Zhong D."/>
            <person name="Zimmer A."/>
            <person name="Zwirko Z."/>
            <person name="Jaffe D.B."/>
            <person name="Alvarez P."/>
            <person name="Brockman W."/>
            <person name="Butler J."/>
            <person name="Chin C."/>
            <person name="Gnerre S."/>
            <person name="Grabherr M."/>
            <person name="Kleber M."/>
            <person name="Mauceli E."/>
            <person name="MacCallum I."/>
        </authorList>
    </citation>
    <scope>NUCLEOTIDE SEQUENCE [LARGE SCALE GENOMIC DNA]</scope>
    <source>
        <strain evidence="3">Tucson 15287-2541.00</strain>
    </source>
</reference>
<dbReference type="eggNOG" id="ENOG502T2F7">
    <property type="taxonomic scope" value="Eukaryota"/>
</dbReference>
<dbReference type="KEGG" id="dgr:6560459"/>
<dbReference type="HOGENOM" id="CLU_098413_0_0_1"/>
<dbReference type="PhylomeDB" id="B4J4J3"/>
<dbReference type="OMA" id="AREMVPE"/>
<evidence type="ECO:0000313" key="2">
    <source>
        <dbReference type="EMBL" id="EDW02698.1"/>
    </source>
</evidence>
<feature type="region of interest" description="Disordered" evidence="1">
    <location>
        <begin position="236"/>
        <end position="261"/>
    </location>
</feature>
<dbReference type="InParanoid" id="B4J4J3"/>
<organism evidence="3">
    <name type="scientific">Drosophila grimshawi</name>
    <name type="common">Hawaiian fruit fly</name>
    <name type="synonym">Idiomyia grimshawi</name>
    <dbReference type="NCBI Taxonomy" id="7222"/>
    <lineage>
        <taxon>Eukaryota</taxon>
        <taxon>Metazoa</taxon>
        <taxon>Ecdysozoa</taxon>
        <taxon>Arthropoda</taxon>
        <taxon>Hexapoda</taxon>
        <taxon>Insecta</taxon>
        <taxon>Pterygota</taxon>
        <taxon>Neoptera</taxon>
        <taxon>Endopterygota</taxon>
        <taxon>Diptera</taxon>
        <taxon>Brachycera</taxon>
        <taxon>Muscomorpha</taxon>
        <taxon>Ephydroidea</taxon>
        <taxon>Drosophilidae</taxon>
        <taxon>Drosophila</taxon>
        <taxon>Hawaiian Drosophila</taxon>
    </lineage>
</organism>
<dbReference type="AlphaFoldDB" id="B4J4J3"/>
<protein>
    <submittedName>
        <fullName evidence="2">GH22127</fullName>
    </submittedName>
</protein>
<gene>
    <name evidence="2" type="primary">Dgri\GH22127</name>
    <name evidence="2" type="ORF">Dgri_GH22127</name>
</gene>
<dbReference type="Proteomes" id="UP000001070">
    <property type="component" value="Unassembled WGS sequence"/>
</dbReference>
<evidence type="ECO:0000256" key="1">
    <source>
        <dbReference type="SAM" id="MobiDB-lite"/>
    </source>
</evidence>
<proteinExistence type="predicted"/>
<dbReference type="OrthoDB" id="7477138at2759"/>
<accession>B4J4J3</accession>
<evidence type="ECO:0000313" key="3">
    <source>
        <dbReference type="Proteomes" id="UP000001070"/>
    </source>
</evidence>
<keyword evidence="3" id="KW-1185">Reference proteome</keyword>